<dbReference type="Proteomes" id="UP000245618">
    <property type="component" value="Unassembled WGS sequence"/>
</dbReference>
<proteinExistence type="predicted"/>
<dbReference type="AlphaFoldDB" id="A0A2U1K1Y1"/>
<evidence type="ECO:0000313" key="2">
    <source>
        <dbReference type="Proteomes" id="UP000245618"/>
    </source>
</evidence>
<dbReference type="EMBL" id="QCZH01000002">
    <property type="protein sequence ID" value="PWA10978.1"/>
    <property type="molecule type" value="Genomic_DNA"/>
</dbReference>
<sequence>MVMAKGILLDENNDLKIVNGRLQLGNTLMQEVGIILQMNQGELKFDPMLGANLVTEIRGIPNPHKIESIIDTQLALDGKDYDQIKDLIMQKIT</sequence>
<accession>A0A2U1K1Y1</accession>
<evidence type="ECO:0000313" key="1">
    <source>
        <dbReference type="EMBL" id="PWA10978.1"/>
    </source>
</evidence>
<reference evidence="1 2" key="1">
    <citation type="submission" date="2018-04" db="EMBL/GenBank/DDBJ databases">
        <title>Flavobacterium sp. nov., isolated from glacier ice.</title>
        <authorList>
            <person name="Liu Q."/>
            <person name="Xin Y.-H."/>
        </authorList>
    </citation>
    <scope>NUCLEOTIDE SEQUENCE [LARGE SCALE GENOMIC DNA]</scope>
    <source>
        <strain evidence="1 2">LB2P30</strain>
    </source>
</reference>
<organism evidence="1 2">
    <name type="scientific">Flavobacterium laiguense</name>
    <dbReference type="NCBI Taxonomy" id="2169409"/>
    <lineage>
        <taxon>Bacteria</taxon>
        <taxon>Pseudomonadati</taxon>
        <taxon>Bacteroidota</taxon>
        <taxon>Flavobacteriia</taxon>
        <taxon>Flavobacteriales</taxon>
        <taxon>Flavobacteriaceae</taxon>
        <taxon>Flavobacterium</taxon>
    </lineage>
</organism>
<keyword evidence="2" id="KW-1185">Reference proteome</keyword>
<name>A0A2U1K1Y1_9FLAO</name>
<protein>
    <submittedName>
        <fullName evidence="1">Uncharacterized protein</fullName>
    </submittedName>
</protein>
<comment type="caution">
    <text evidence="1">The sequence shown here is derived from an EMBL/GenBank/DDBJ whole genome shotgun (WGS) entry which is preliminary data.</text>
</comment>
<gene>
    <name evidence="1" type="ORF">DB891_03865</name>
</gene>